<evidence type="ECO:0000256" key="6">
    <source>
        <dbReference type="SAM" id="Phobius"/>
    </source>
</evidence>
<dbReference type="PROSITE" id="PS50112">
    <property type="entry name" value="PAS"/>
    <property type="match status" value="1"/>
</dbReference>
<keyword evidence="2" id="KW-0488">Methylation</keyword>
<dbReference type="GO" id="GO:0006935">
    <property type="term" value="P:chemotaxis"/>
    <property type="evidence" value="ECO:0007669"/>
    <property type="project" value="InterPro"/>
</dbReference>
<dbReference type="PRINTS" id="PR00260">
    <property type="entry name" value="CHEMTRNSDUCR"/>
</dbReference>
<dbReference type="Proteomes" id="UP000636453">
    <property type="component" value="Unassembled WGS sequence"/>
</dbReference>
<dbReference type="SUPFAM" id="SSF158472">
    <property type="entry name" value="HAMP domain-like"/>
    <property type="match status" value="1"/>
</dbReference>
<dbReference type="GO" id="GO:0004888">
    <property type="term" value="F:transmembrane signaling receptor activity"/>
    <property type="evidence" value="ECO:0007669"/>
    <property type="project" value="InterPro"/>
</dbReference>
<feature type="domain" description="PAS" evidence="8">
    <location>
        <begin position="423"/>
        <end position="465"/>
    </location>
</feature>
<dbReference type="InterPro" id="IPR051310">
    <property type="entry name" value="MCP_chemotaxis"/>
</dbReference>
<dbReference type="CDD" id="cd12913">
    <property type="entry name" value="PDC1_MCP_like"/>
    <property type="match status" value="1"/>
</dbReference>
<evidence type="ECO:0000313" key="11">
    <source>
        <dbReference type="Proteomes" id="UP000636453"/>
    </source>
</evidence>
<evidence type="ECO:0000313" key="10">
    <source>
        <dbReference type="EMBL" id="GHE25583.1"/>
    </source>
</evidence>
<dbReference type="InterPro" id="IPR000014">
    <property type="entry name" value="PAS"/>
</dbReference>
<dbReference type="EMBL" id="BNCF01000001">
    <property type="protein sequence ID" value="GHE25583.1"/>
    <property type="molecule type" value="Genomic_DNA"/>
</dbReference>
<feature type="transmembrane region" description="Helical" evidence="6">
    <location>
        <begin position="342"/>
        <end position="361"/>
    </location>
</feature>
<feature type="domain" description="HAMP" evidence="9">
    <location>
        <begin position="588"/>
        <end position="634"/>
    </location>
</feature>
<dbReference type="Pfam" id="PF00015">
    <property type="entry name" value="MCPsignal"/>
    <property type="match status" value="1"/>
</dbReference>
<evidence type="ECO:0000256" key="2">
    <source>
        <dbReference type="ARBA" id="ARBA00022481"/>
    </source>
</evidence>
<dbReference type="PANTHER" id="PTHR43531">
    <property type="entry name" value="PROTEIN ICFG"/>
    <property type="match status" value="1"/>
</dbReference>
<dbReference type="Pfam" id="PF00672">
    <property type="entry name" value="HAMP"/>
    <property type="match status" value="1"/>
</dbReference>
<dbReference type="SUPFAM" id="SSF55785">
    <property type="entry name" value="PYP-like sensor domain (PAS domain)"/>
    <property type="match status" value="1"/>
</dbReference>
<comment type="caution">
    <text evidence="10">The sequence shown here is derived from an EMBL/GenBank/DDBJ whole genome shotgun (WGS) entry which is preliminary data.</text>
</comment>
<accession>A0A919D7N0</accession>
<name>A0A919D7N0_9GAMM</name>
<reference evidence="10" key="2">
    <citation type="submission" date="2020-09" db="EMBL/GenBank/DDBJ databases">
        <authorList>
            <person name="Sun Q."/>
            <person name="Kim S."/>
        </authorList>
    </citation>
    <scope>NUCLEOTIDE SEQUENCE</scope>
    <source>
        <strain evidence="10">KCTC 32020</strain>
    </source>
</reference>
<reference evidence="10" key="1">
    <citation type="journal article" date="2014" name="Int. J. Syst. Evol. Microbiol.">
        <title>Complete genome sequence of Corynebacterium casei LMG S-19264T (=DSM 44701T), isolated from a smear-ripened cheese.</title>
        <authorList>
            <consortium name="US DOE Joint Genome Institute (JGI-PGF)"/>
            <person name="Walter F."/>
            <person name="Albersmeier A."/>
            <person name="Kalinowski J."/>
            <person name="Ruckert C."/>
        </authorList>
    </citation>
    <scope>NUCLEOTIDE SEQUENCE</scope>
    <source>
        <strain evidence="10">KCTC 32020</strain>
    </source>
</reference>
<feature type="domain" description="Methyl-accepting transducer" evidence="7">
    <location>
        <begin position="639"/>
        <end position="868"/>
    </location>
</feature>
<keyword evidence="6" id="KW-1133">Transmembrane helix</keyword>
<evidence type="ECO:0000256" key="1">
    <source>
        <dbReference type="ARBA" id="ARBA00004370"/>
    </source>
</evidence>
<evidence type="ECO:0000256" key="3">
    <source>
        <dbReference type="ARBA" id="ARBA00023224"/>
    </source>
</evidence>
<dbReference type="InterPro" id="IPR035965">
    <property type="entry name" value="PAS-like_dom_sf"/>
</dbReference>
<evidence type="ECO:0000259" key="9">
    <source>
        <dbReference type="PROSITE" id="PS50885"/>
    </source>
</evidence>
<dbReference type="SUPFAM" id="SSF58104">
    <property type="entry name" value="Methyl-accepting chemotaxis protein (MCP) signaling domain"/>
    <property type="match status" value="1"/>
</dbReference>
<dbReference type="Pfam" id="PF22673">
    <property type="entry name" value="MCP-like_PDC_1"/>
    <property type="match status" value="1"/>
</dbReference>
<dbReference type="FunFam" id="1.10.287.950:FF:000001">
    <property type="entry name" value="Methyl-accepting chemotaxis sensory transducer"/>
    <property type="match status" value="1"/>
</dbReference>
<organism evidence="10 11">
    <name type="scientific">Vulcaniibacterium thermophilum</name>
    <dbReference type="NCBI Taxonomy" id="1169913"/>
    <lineage>
        <taxon>Bacteria</taxon>
        <taxon>Pseudomonadati</taxon>
        <taxon>Pseudomonadota</taxon>
        <taxon>Gammaproteobacteria</taxon>
        <taxon>Lysobacterales</taxon>
        <taxon>Lysobacteraceae</taxon>
        <taxon>Vulcaniibacterium</taxon>
    </lineage>
</organism>
<gene>
    <name evidence="10" type="primary">tsr</name>
    <name evidence="10" type="ORF">GCM10007167_02770</name>
</gene>
<sequence>MQSIAARTAAAIGVVAVLAFVGAAWVIQREAAREQRATALRELEQLAQFEAARVRDGVNETLVMVRALAVSTLAMIERGAPDRVEGSEMVRRYTAADRNALGYWLDFEYDGFDGRDATLRRRWAADPPSEETVEAAVATLSPAERVTTDTGRYSVYWVLDKSGTPSLEHAVGPENDFNLDTETYYAAARARGEEMMFEPYAYEVDGKDVLMTSLMVPMLREGRHIGVAGADITLDRIRAELARVRPYGTGVVRFLSPKGLVLAAPERELLGKPWPQRLDGIRKTLEQGRSVSVEEHDPAIGGRAFRVYVPVKAGRGRDVFVLMVAAPVDAVMAGVAEVRDRVLWVGLVAVALLIAVVVVLLRRLVGRPLQGVVAAVDAVAAGRLDHPIEAGGEDEVGRVSRALRRMQADLRQRIEAERRIAAENLRVRIALDNAGTAMLIADAEGRIAYANPAMRALIAQYAPELRASLTGFDAGAPEGQPLARLQPSDAPPPAAATEVQQRELAFGRAVFAQTLAPVVAPDGERLGVVVEWRDRTQEVAVESEVAGVIEAAATGDLGRRIGVADKTGFFRRLAEGVDRMLDANAASITAVQRLLAALARGDLTQRIDARFHGVFGQMRDDANTTVERLEAIMRHVRGAVAAVRTAAAEIAAGHHDLSARSEQQAAGLEQIASSMERLTGAVRGNAESSRHARELVAGAAEVAARGGRVMQDVVQEMDAITDASRRIESIVGVIDDIAFQTNILALNAGVEAARAGDQGRGFAVVASEVRSLAQRAAHAAKEIKDLIAASGARVGAGSALVGEAGSTMEEIVAAVRRVEALMNQITAASAEQAGGIEQVTRTIGHIDGVTQQNAALVEQATAAAHSLDQQAEELAEAVSVFRLRDGG</sequence>
<dbReference type="AlphaFoldDB" id="A0A919D7N0"/>
<dbReference type="InterPro" id="IPR003660">
    <property type="entry name" value="HAMP_dom"/>
</dbReference>
<keyword evidence="6" id="KW-0812">Transmembrane</keyword>
<proteinExistence type="inferred from homology"/>
<protein>
    <submittedName>
        <fullName evidence="10">Chemotaxis protein</fullName>
    </submittedName>
</protein>
<dbReference type="Gene3D" id="6.10.340.10">
    <property type="match status" value="1"/>
</dbReference>
<dbReference type="Gene3D" id="3.30.450.20">
    <property type="entry name" value="PAS domain"/>
    <property type="match status" value="3"/>
</dbReference>
<dbReference type="PROSITE" id="PS50111">
    <property type="entry name" value="CHEMOTAXIS_TRANSDUC_2"/>
    <property type="match status" value="1"/>
</dbReference>
<dbReference type="PROSITE" id="PS50885">
    <property type="entry name" value="HAMP"/>
    <property type="match status" value="2"/>
</dbReference>
<dbReference type="GO" id="GO:0007165">
    <property type="term" value="P:signal transduction"/>
    <property type="evidence" value="ECO:0007669"/>
    <property type="project" value="UniProtKB-KW"/>
</dbReference>
<evidence type="ECO:0000259" key="7">
    <source>
        <dbReference type="PROSITE" id="PS50111"/>
    </source>
</evidence>
<dbReference type="RefSeq" id="WP_386112655.1">
    <property type="nucleotide sequence ID" value="NZ_JBHRUD010000001.1"/>
</dbReference>
<evidence type="ECO:0000259" key="8">
    <source>
        <dbReference type="PROSITE" id="PS50112"/>
    </source>
</evidence>
<dbReference type="Pfam" id="PF18947">
    <property type="entry name" value="HAMP_2"/>
    <property type="match status" value="1"/>
</dbReference>
<evidence type="ECO:0000256" key="4">
    <source>
        <dbReference type="ARBA" id="ARBA00029447"/>
    </source>
</evidence>
<feature type="domain" description="HAMP" evidence="9">
    <location>
        <begin position="363"/>
        <end position="415"/>
    </location>
</feature>
<evidence type="ECO:0000256" key="5">
    <source>
        <dbReference type="PROSITE-ProRule" id="PRU00284"/>
    </source>
</evidence>
<dbReference type="PANTHER" id="PTHR43531:SF14">
    <property type="entry name" value="METHYL-ACCEPTING CHEMOTAXIS PROTEIN I-RELATED"/>
    <property type="match status" value="1"/>
</dbReference>
<keyword evidence="11" id="KW-1185">Reference proteome</keyword>
<keyword evidence="3 5" id="KW-0807">Transducer</keyword>
<dbReference type="InterPro" id="IPR004089">
    <property type="entry name" value="MCPsignal_dom"/>
</dbReference>
<dbReference type="SMART" id="SM00304">
    <property type="entry name" value="HAMP"/>
    <property type="match status" value="2"/>
</dbReference>
<comment type="subcellular location">
    <subcellularLocation>
        <location evidence="1">Membrane</location>
    </subcellularLocation>
</comment>
<dbReference type="SMART" id="SM00283">
    <property type="entry name" value="MA"/>
    <property type="match status" value="1"/>
</dbReference>
<comment type="similarity">
    <text evidence="4">Belongs to the methyl-accepting chemotaxis (MCP) protein family.</text>
</comment>
<dbReference type="InterPro" id="IPR004090">
    <property type="entry name" value="Chemotax_Me-accpt_rcpt"/>
</dbReference>
<keyword evidence="6" id="KW-0472">Membrane</keyword>
<dbReference type="CDD" id="cd11386">
    <property type="entry name" value="MCP_signal"/>
    <property type="match status" value="1"/>
</dbReference>
<dbReference type="GO" id="GO:0005886">
    <property type="term" value="C:plasma membrane"/>
    <property type="evidence" value="ECO:0007669"/>
    <property type="project" value="TreeGrafter"/>
</dbReference>
<dbReference type="Gene3D" id="1.10.287.950">
    <property type="entry name" value="Methyl-accepting chemotaxis protein"/>
    <property type="match status" value="1"/>
</dbReference>
<feature type="transmembrane region" description="Helical" evidence="6">
    <location>
        <begin position="6"/>
        <end position="27"/>
    </location>
</feature>